<feature type="compositionally biased region" description="Basic residues" evidence="1">
    <location>
        <begin position="79"/>
        <end position="89"/>
    </location>
</feature>
<name>A0A1V4K9Y3_PATFA</name>
<dbReference type="Proteomes" id="UP000190648">
    <property type="component" value="Unassembled WGS sequence"/>
</dbReference>
<evidence type="ECO:0000313" key="3">
    <source>
        <dbReference type="Proteomes" id="UP000190648"/>
    </source>
</evidence>
<dbReference type="AlphaFoldDB" id="A0A1V4K9Y3"/>
<proteinExistence type="predicted"/>
<protein>
    <submittedName>
        <fullName evidence="2">Uncharacterized protein</fullName>
    </submittedName>
</protein>
<sequence length="101" mass="11203">MLGLIFAVQPAEQTGDDSPLTRPKTLILAPPAAATAFPEPDGERIPGVRGWQIPVRPRGPRPVPAPSRRVPCALAGPPSHRRIPVPERRHRRKNVRRFLFI</sequence>
<feature type="region of interest" description="Disordered" evidence="1">
    <location>
        <begin position="35"/>
        <end position="89"/>
    </location>
</feature>
<dbReference type="EMBL" id="LSYS01003973">
    <property type="protein sequence ID" value="OPJ81269.1"/>
    <property type="molecule type" value="Genomic_DNA"/>
</dbReference>
<organism evidence="2 3">
    <name type="scientific">Patagioenas fasciata monilis</name>
    <dbReference type="NCBI Taxonomy" id="372326"/>
    <lineage>
        <taxon>Eukaryota</taxon>
        <taxon>Metazoa</taxon>
        <taxon>Chordata</taxon>
        <taxon>Craniata</taxon>
        <taxon>Vertebrata</taxon>
        <taxon>Euteleostomi</taxon>
        <taxon>Archelosauria</taxon>
        <taxon>Archosauria</taxon>
        <taxon>Dinosauria</taxon>
        <taxon>Saurischia</taxon>
        <taxon>Theropoda</taxon>
        <taxon>Coelurosauria</taxon>
        <taxon>Aves</taxon>
        <taxon>Neognathae</taxon>
        <taxon>Neoaves</taxon>
        <taxon>Columbimorphae</taxon>
        <taxon>Columbiformes</taxon>
        <taxon>Columbidae</taxon>
        <taxon>Patagioenas</taxon>
    </lineage>
</organism>
<accession>A0A1V4K9Y3</accession>
<evidence type="ECO:0000256" key="1">
    <source>
        <dbReference type="SAM" id="MobiDB-lite"/>
    </source>
</evidence>
<comment type="caution">
    <text evidence="2">The sequence shown here is derived from an EMBL/GenBank/DDBJ whole genome shotgun (WGS) entry which is preliminary data.</text>
</comment>
<reference evidence="2 3" key="1">
    <citation type="submission" date="2016-02" db="EMBL/GenBank/DDBJ databases">
        <title>Band-tailed pigeon sequencing and assembly.</title>
        <authorList>
            <person name="Soares A.E."/>
            <person name="Novak B.J."/>
            <person name="Rice E.S."/>
            <person name="O'Connell B."/>
            <person name="Chang D."/>
            <person name="Weber S."/>
            <person name="Shapiro B."/>
        </authorList>
    </citation>
    <scope>NUCLEOTIDE SEQUENCE [LARGE SCALE GENOMIC DNA]</scope>
    <source>
        <strain evidence="2">BTP2013</strain>
        <tissue evidence="2">Blood</tissue>
    </source>
</reference>
<gene>
    <name evidence="2" type="ORF">AV530_009750</name>
</gene>
<keyword evidence="3" id="KW-1185">Reference proteome</keyword>
<evidence type="ECO:0000313" key="2">
    <source>
        <dbReference type="EMBL" id="OPJ81269.1"/>
    </source>
</evidence>